<dbReference type="RefSeq" id="WP_311865463.1">
    <property type="nucleotide sequence ID" value="NZ_JARPWH010000058.1"/>
</dbReference>
<organism evidence="1 2">
    <name type="scientific">Enterococcus avium</name>
    <name type="common">Streptococcus avium</name>
    <dbReference type="NCBI Taxonomy" id="33945"/>
    <lineage>
        <taxon>Bacteria</taxon>
        <taxon>Bacillati</taxon>
        <taxon>Bacillota</taxon>
        <taxon>Bacilli</taxon>
        <taxon>Lactobacillales</taxon>
        <taxon>Enterococcaceae</taxon>
        <taxon>Enterococcus</taxon>
    </lineage>
</organism>
<reference evidence="1" key="1">
    <citation type="submission" date="2023-03" db="EMBL/GenBank/DDBJ databases">
        <authorList>
            <person name="Shen W."/>
            <person name="Cai J."/>
        </authorList>
    </citation>
    <scope>NUCLEOTIDE SEQUENCE</scope>
    <source>
        <strain evidence="1">P33-2</strain>
    </source>
</reference>
<evidence type="ECO:0008006" key="3">
    <source>
        <dbReference type="Google" id="ProtNLM"/>
    </source>
</evidence>
<protein>
    <recommendedName>
        <fullName evidence="3">DUF1642 domain-containing protein</fullName>
    </recommendedName>
</protein>
<proteinExistence type="predicted"/>
<evidence type="ECO:0000313" key="1">
    <source>
        <dbReference type="EMBL" id="MDT2403617.1"/>
    </source>
</evidence>
<evidence type="ECO:0000313" key="2">
    <source>
        <dbReference type="Proteomes" id="UP001260773"/>
    </source>
</evidence>
<dbReference type="EMBL" id="JARPWH010000058">
    <property type="protein sequence ID" value="MDT2403617.1"/>
    <property type="molecule type" value="Genomic_DNA"/>
</dbReference>
<comment type="caution">
    <text evidence="1">The sequence shown here is derived from an EMBL/GenBank/DDBJ whole genome shotgun (WGS) entry which is preliminary data.</text>
</comment>
<name>A0AAW8RUD1_ENTAV</name>
<accession>A0AAW8RUD1</accession>
<dbReference type="Proteomes" id="UP001260773">
    <property type="component" value="Unassembled WGS sequence"/>
</dbReference>
<gene>
    <name evidence="1" type="ORF">P7D43_14680</name>
</gene>
<sequence>MEENITIEFVRNWIEKHHLTRKSYESVLTDALTNNGHYYIDNPYLRDWIRKNTEMFRNILPYELNENQQIVLDWLKYPLNDIPNRFAENYFAYVTCLFLGQAPDKVLKAYQELSPEQQLEVLAAFAEWGKKEVAE</sequence>
<dbReference type="AlphaFoldDB" id="A0AAW8RUD1"/>